<protein>
    <recommendedName>
        <fullName evidence="1">RNase H type-1 domain-containing protein</fullName>
    </recommendedName>
</protein>
<dbReference type="InParanoid" id="K4AKD1"/>
<dbReference type="HOGENOM" id="CLU_2405961_0_0_1"/>
<evidence type="ECO:0000313" key="3">
    <source>
        <dbReference type="Proteomes" id="UP000004995"/>
    </source>
</evidence>
<dbReference type="eggNOG" id="ENOG502R46K">
    <property type="taxonomic scope" value="Eukaryota"/>
</dbReference>
<feature type="domain" description="RNase H type-1" evidence="1">
    <location>
        <begin position="3"/>
        <end position="71"/>
    </location>
</feature>
<dbReference type="Pfam" id="PF13456">
    <property type="entry name" value="RVT_3"/>
    <property type="match status" value="1"/>
</dbReference>
<sequence length="102" mass="11274">SELAVELGQESVVLEVDCYNLKTSLKSTDGSRSSISGFWRDIMELSRSFSSFKCVCVRRKANSVAHPCARMVSPTERSCFWLDVIPDWLIGLAAGDCIHASD</sequence>
<dbReference type="PANTHER" id="PTHR47723">
    <property type="entry name" value="OS05G0353850 PROTEIN"/>
    <property type="match status" value="1"/>
</dbReference>
<organism evidence="2 3">
    <name type="scientific">Setaria italica</name>
    <name type="common">Foxtail millet</name>
    <name type="synonym">Panicum italicum</name>
    <dbReference type="NCBI Taxonomy" id="4555"/>
    <lineage>
        <taxon>Eukaryota</taxon>
        <taxon>Viridiplantae</taxon>
        <taxon>Streptophyta</taxon>
        <taxon>Embryophyta</taxon>
        <taxon>Tracheophyta</taxon>
        <taxon>Spermatophyta</taxon>
        <taxon>Magnoliopsida</taxon>
        <taxon>Liliopsida</taxon>
        <taxon>Poales</taxon>
        <taxon>Poaceae</taxon>
        <taxon>PACMAD clade</taxon>
        <taxon>Panicoideae</taxon>
        <taxon>Panicodae</taxon>
        <taxon>Paniceae</taxon>
        <taxon>Cenchrinae</taxon>
        <taxon>Setaria</taxon>
    </lineage>
</organism>
<dbReference type="PANTHER" id="PTHR47723:SF19">
    <property type="entry name" value="POLYNUCLEOTIDYL TRANSFERASE, RIBONUCLEASE H-LIKE SUPERFAMILY PROTEIN"/>
    <property type="match status" value="1"/>
</dbReference>
<dbReference type="EnsemblPlants" id="KQK87374">
    <property type="protein sequence ID" value="KQK87374"/>
    <property type="gene ID" value="SETIT_039354mg"/>
</dbReference>
<dbReference type="InterPro" id="IPR002156">
    <property type="entry name" value="RNaseH_domain"/>
</dbReference>
<dbReference type="AlphaFoldDB" id="K4AKD1"/>
<dbReference type="EMBL" id="AGNK02005386">
    <property type="status" value="NOT_ANNOTATED_CDS"/>
    <property type="molecule type" value="Genomic_DNA"/>
</dbReference>
<evidence type="ECO:0000313" key="2">
    <source>
        <dbReference type="EnsemblPlants" id="KQK87374"/>
    </source>
</evidence>
<name>K4AKD1_SETIT</name>
<dbReference type="GO" id="GO:0003676">
    <property type="term" value="F:nucleic acid binding"/>
    <property type="evidence" value="ECO:0007669"/>
    <property type="project" value="InterPro"/>
</dbReference>
<keyword evidence="3" id="KW-1185">Reference proteome</keyword>
<dbReference type="GO" id="GO:0004523">
    <property type="term" value="F:RNA-DNA hybrid ribonuclease activity"/>
    <property type="evidence" value="ECO:0007669"/>
    <property type="project" value="InterPro"/>
</dbReference>
<accession>K4AKD1</accession>
<reference evidence="2" key="2">
    <citation type="submission" date="2018-08" db="UniProtKB">
        <authorList>
            <consortium name="EnsemblPlants"/>
        </authorList>
    </citation>
    <scope>IDENTIFICATION</scope>
    <source>
        <strain evidence="2">Yugu1</strain>
    </source>
</reference>
<reference evidence="3" key="1">
    <citation type="journal article" date="2012" name="Nat. Biotechnol.">
        <title>Reference genome sequence of the model plant Setaria.</title>
        <authorList>
            <person name="Bennetzen J.L."/>
            <person name="Schmutz J."/>
            <person name="Wang H."/>
            <person name="Percifield R."/>
            <person name="Hawkins J."/>
            <person name="Pontaroli A.C."/>
            <person name="Estep M."/>
            <person name="Feng L."/>
            <person name="Vaughn J.N."/>
            <person name="Grimwood J."/>
            <person name="Jenkins J."/>
            <person name="Barry K."/>
            <person name="Lindquist E."/>
            <person name="Hellsten U."/>
            <person name="Deshpande S."/>
            <person name="Wang X."/>
            <person name="Wu X."/>
            <person name="Mitros T."/>
            <person name="Triplett J."/>
            <person name="Yang X."/>
            <person name="Ye C.Y."/>
            <person name="Mauro-Herrera M."/>
            <person name="Wang L."/>
            <person name="Li P."/>
            <person name="Sharma M."/>
            <person name="Sharma R."/>
            <person name="Ronald P.C."/>
            <person name="Panaud O."/>
            <person name="Kellogg E.A."/>
            <person name="Brutnell T.P."/>
            <person name="Doust A.N."/>
            <person name="Tuskan G.A."/>
            <person name="Rokhsar D."/>
            <person name="Devos K.M."/>
        </authorList>
    </citation>
    <scope>NUCLEOTIDE SEQUENCE [LARGE SCALE GENOMIC DNA]</scope>
    <source>
        <strain evidence="3">cv. Yugu1</strain>
    </source>
</reference>
<dbReference type="Gramene" id="KQK87374">
    <property type="protein sequence ID" value="KQK87374"/>
    <property type="gene ID" value="SETIT_039354mg"/>
</dbReference>
<dbReference type="Proteomes" id="UP000004995">
    <property type="component" value="Unassembled WGS sequence"/>
</dbReference>
<proteinExistence type="predicted"/>
<dbReference type="InterPro" id="IPR053151">
    <property type="entry name" value="RNase_H-like"/>
</dbReference>
<dbReference type="OMA" id="CNTTILR"/>
<evidence type="ECO:0000259" key="1">
    <source>
        <dbReference type="Pfam" id="PF13456"/>
    </source>
</evidence>